<feature type="transmembrane region" description="Helical" evidence="8">
    <location>
        <begin position="6"/>
        <end position="29"/>
    </location>
</feature>
<keyword evidence="11" id="KW-1185">Reference proteome</keyword>
<reference evidence="9" key="1">
    <citation type="journal article" date="2004" name="Mol. Biol. Evol.">
        <title>Rapid evolution of a pollen-specific oleosin-like gene family from Arabidopsis thaliana and closely related species.</title>
        <authorList>
            <person name="Schein M."/>
            <person name="Yang Z."/>
            <person name="Mitchell-Olds T."/>
            <person name="Schmid K.J."/>
        </authorList>
    </citation>
    <scope>NUCLEOTIDE SEQUENCE</scope>
</reference>
<feature type="compositionally biased region" description="Gly residues" evidence="7">
    <location>
        <begin position="124"/>
        <end position="138"/>
    </location>
</feature>
<evidence type="ECO:0000313" key="11">
    <source>
        <dbReference type="Proteomes" id="UP000008694"/>
    </source>
</evidence>
<dbReference type="GO" id="GO:0005576">
    <property type="term" value="C:extracellular region"/>
    <property type="evidence" value="ECO:0007669"/>
    <property type="project" value="EnsemblPlants"/>
</dbReference>
<dbReference type="Gramene" id="scaffold_600759.1">
    <property type="protein sequence ID" value="scaffold_600759.1"/>
    <property type="gene ID" value="scaffold_600759.1"/>
</dbReference>
<evidence type="ECO:0000256" key="7">
    <source>
        <dbReference type="SAM" id="MobiDB-lite"/>
    </source>
</evidence>
<dbReference type="Proteomes" id="UP000008694">
    <property type="component" value="Unassembled WGS sequence"/>
</dbReference>
<dbReference type="GO" id="GO:0009791">
    <property type="term" value="P:post-embryonic development"/>
    <property type="evidence" value="ECO:0007669"/>
    <property type="project" value="UniProtKB-ARBA"/>
</dbReference>
<feature type="compositionally biased region" description="Low complexity" evidence="7">
    <location>
        <begin position="94"/>
        <end position="106"/>
    </location>
</feature>
<evidence type="ECO:0000256" key="4">
    <source>
        <dbReference type="ARBA" id="ARBA00022989"/>
    </source>
</evidence>
<keyword evidence="5 8" id="KW-0472">Membrane</keyword>
<reference evidence="10" key="3">
    <citation type="submission" date="2010-06" db="EMBL/GenBank/DDBJ databases">
        <title>The basis of rapid genome size change in Arabidopsis.</title>
        <authorList>
            <consortium name="US DOE Joint Genome Institute (JGI-PGF)"/>
            <person name="Bakker E."/>
            <person name="Bergelson J."/>
            <person name="Cheng J.Fang."/>
            <person name="Clark R.M."/>
            <person name="Fawcett J."/>
            <person name="Gaut B."/>
            <person name="Grigoriev I."/>
            <person name="Gundlach H."/>
            <person name="Guo Y."/>
            <person name="Haberer G."/>
            <person name="Hollister J."/>
            <person name="Hu T.T."/>
            <person name="Mayer K.F.X."/>
            <person name="Nasrallah J."/>
            <person name="Nordborg M."/>
            <person name="Otillar R."/>
            <person name="Pattyn P."/>
            <person name="Schmutz J."/>
            <person name="Spannagl M."/>
            <person name="van de Peer Y."/>
            <person name="Wang X."/>
            <person name="Weigel D."/>
            <person name="Yang L."/>
        </authorList>
    </citation>
    <scope>NUCLEOTIDE SEQUENCE</scope>
</reference>
<evidence type="ECO:0000313" key="10">
    <source>
        <dbReference type="EMBL" id="EFH49574.1"/>
    </source>
</evidence>
<feature type="transmembrane region" description="Helical" evidence="8">
    <location>
        <begin position="36"/>
        <end position="56"/>
    </location>
</feature>
<dbReference type="GeneID" id="9309383"/>
<gene>
    <name evidence="9" type="primary">GRP16</name>
    <name evidence="9" type="ORF">Al5g07540</name>
    <name evidence="10" type="ORF">ARALYDRAFT_908702</name>
</gene>
<reference evidence="10" key="2">
    <citation type="submission" date="2009-11" db="EMBL/GenBank/DDBJ databases">
        <authorList>
            <consortium name="US DOE Joint Genome Institute (JGI-PGF)"/>
            <person name="Ottilar R."/>
            <person name="Schmutz J."/>
            <person name="Salamov A."/>
            <person name="Cheng J.F."/>
            <person name="Lucas S."/>
            <person name="Pitluck S."/>
            <person name="Gundlach H."/>
            <person name="Guo Y."/>
            <person name="Haberer G."/>
            <person name="Nasrallah J."/>
            <person name="Mayer K.F.X."/>
            <person name="van de Peer Y."/>
            <person name="Weigel D."/>
            <person name="Grigoriev I.V."/>
        </authorList>
    </citation>
    <scope>NUCLEOTIDE SEQUENCE</scope>
</reference>
<accession>Q6WEQ8</accession>
<keyword evidence="3 8" id="KW-0812">Transmembrane</keyword>
<dbReference type="EMBL" id="GL348718">
    <property type="protein sequence ID" value="EFH49574.1"/>
    <property type="molecule type" value="Genomic_DNA"/>
</dbReference>
<evidence type="ECO:0000256" key="6">
    <source>
        <dbReference type="RuleBase" id="RU000540"/>
    </source>
</evidence>
<dbReference type="GO" id="GO:0019915">
    <property type="term" value="P:lipid storage"/>
    <property type="evidence" value="ECO:0007669"/>
    <property type="project" value="TreeGrafter"/>
</dbReference>
<dbReference type="KEGG" id="aly:9309383"/>
<evidence type="ECO:0000313" key="9">
    <source>
        <dbReference type="EMBL" id="AAQ56103.1"/>
    </source>
</evidence>
<dbReference type="EMBL" id="AY292860">
    <property type="protein sequence ID" value="AAQ56103.1"/>
    <property type="molecule type" value="Genomic_DNA"/>
</dbReference>
<dbReference type="GO" id="GO:0012511">
    <property type="term" value="C:monolayer-surrounded lipid storage body"/>
    <property type="evidence" value="ECO:0007669"/>
    <property type="project" value="InterPro"/>
</dbReference>
<evidence type="ECO:0000256" key="2">
    <source>
        <dbReference type="ARBA" id="ARBA00022677"/>
    </source>
</evidence>
<organism evidence="9">
    <name type="scientific">Arabidopsis lyrata subsp. lyrata</name>
    <name type="common">Lyre-leaved rock-cress</name>
    <dbReference type="NCBI Taxonomy" id="81972"/>
    <lineage>
        <taxon>Eukaryota</taxon>
        <taxon>Viridiplantae</taxon>
        <taxon>Streptophyta</taxon>
        <taxon>Embryophyta</taxon>
        <taxon>Tracheophyta</taxon>
        <taxon>Spermatophyta</taxon>
        <taxon>Magnoliopsida</taxon>
        <taxon>eudicotyledons</taxon>
        <taxon>Gunneridae</taxon>
        <taxon>Pentapetalae</taxon>
        <taxon>rosids</taxon>
        <taxon>malvids</taxon>
        <taxon>Brassicales</taxon>
        <taxon>Brassicaceae</taxon>
        <taxon>Camelineae</taxon>
        <taxon>Arabidopsis</taxon>
    </lineage>
</organism>
<evidence type="ECO:0000256" key="1">
    <source>
        <dbReference type="ARBA" id="ARBA00010858"/>
    </source>
</evidence>
<name>Q6WEQ8_ARALL</name>
<keyword evidence="4 8" id="KW-1133">Transmembrane helix</keyword>
<keyword evidence="2 6" id="KW-0551">Lipid droplet</keyword>
<dbReference type="PANTHER" id="PTHR33203:SF52">
    <property type="entry name" value="GLYCINE-RICH PROTEIN-RELATED"/>
    <property type="match status" value="1"/>
</dbReference>
<feature type="transmembrane region" description="Helical" evidence="8">
    <location>
        <begin position="62"/>
        <end position="85"/>
    </location>
</feature>
<evidence type="ECO:0000256" key="3">
    <source>
        <dbReference type="ARBA" id="ARBA00022692"/>
    </source>
</evidence>
<proteinExistence type="inferred from homology"/>
<comment type="subcellular location">
    <subcellularLocation>
        <location evidence="6">Lipid droplet</location>
    </subcellularLocation>
    <subcellularLocation>
        <location evidence="6">Membrane</location>
        <topology evidence="6">Multi-pass membrane protein</topology>
    </subcellularLocation>
</comment>
<feature type="compositionally biased region" description="Gly residues" evidence="7">
    <location>
        <begin position="149"/>
        <end position="209"/>
    </location>
</feature>
<dbReference type="InterPro" id="IPR000136">
    <property type="entry name" value="Oleosin"/>
</dbReference>
<comment type="similarity">
    <text evidence="1 6">Belongs to the oleosin family.</text>
</comment>
<evidence type="ECO:0000256" key="8">
    <source>
        <dbReference type="SAM" id="Phobius"/>
    </source>
</evidence>
<dbReference type="PROSITE" id="PS00811">
    <property type="entry name" value="OLEOSINS"/>
    <property type="match status" value="1"/>
</dbReference>
<dbReference type="Pfam" id="PF01277">
    <property type="entry name" value="Oleosin"/>
    <property type="match status" value="1"/>
</dbReference>
<sequence>MFSFLIPVVQLFQVVIAGAASVVFLLFAGITFGASIVGLTIATPLFVIFSPILVPATIATTLVVGGATATVALGVTAFALIFWLFKHRIGVKPKNNPAPKGAPTKADQPGASEGASGDKPGEMSGAGGLSGDKSGGAPGDKRGEMSGDKPGGASGGGPGGASGGVSGGAPGGASGGPGGASGGEPGGASGGAPGGASGGASGDKPGGASGDKPGETPGHKPAGARGGKRLAWW</sequence>
<feature type="region of interest" description="Disordered" evidence="7">
    <location>
        <begin position="94"/>
        <end position="233"/>
    </location>
</feature>
<protein>
    <recommendedName>
        <fullName evidence="6">Oleosin</fullName>
    </recommendedName>
</protein>
<dbReference type="eggNOG" id="ENOG502SCT8">
    <property type="taxonomic scope" value="Eukaryota"/>
</dbReference>
<dbReference type="AlphaFoldDB" id="Q6WEQ8"/>
<dbReference type="HOGENOM" id="CLU_1139376_0_0_1"/>
<reference evidence="11" key="4">
    <citation type="journal article" date="2011" name="Nat. Genet.">
        <title>The Arabidopsis lyrata genome sequence and the basis of rapid genome size change.</title>
        <authorList>
            <person name="Hu T.T."/>
            <person name="Pattyn P."/>
            <person name="Bakker E.G."/>
            <person name="Cao J."/>
            <person name="Cheng J.-F."/>
            <person name="Clark R.M."/>
            <person name="Fahlgren N."/>
            <person name="Fawcett J.A."/>
            <person name="Grimwood J."/>
            <person name="Gundlach H."/>
            <person name="Haberer G."/>
            <person name="Hollister J.D."/>
            <person name="Ossowski S."/>
            <person name="Ottilar R.P."/>
            <person name="Salamov A.A."/>
            <person name="Schneeberger K."/>
            <person name="Spannagl M."/>
            <person name="Wang X."/>
            <person name="Yang L."/>
            <person name="Nasrallah M.E."/>
            <person name="Bergelson J."/>
            <person name="Carrington J.C."/>
            <person name="Gaut B.S."/>
            <person name="Schmutz J."/>
            <person name="Mayer K.F.X."/>
            <person name="Van de Peer Y."/>
            <person name="Grigoriev I.V."/>
            <person name="Nordborg M."/>
            <person name="Weigel D."/>
            <person name="Guo Y.-L."/>
        </authorList>
    </citation>
    <scope>NUCLEOTIDE SEQUENCE [LARGE SCALE GENOMIC DNA]</scope>
    <source>
        <strain evidence="11">cv. MN47</strain>
    </source>
</reference>
<dbReference type="STRING" id="81972.Q6WEQ8"/>
<dbReference type="GO" id="GO:0016020">
    <property type="term" value="C:membrane"/>
    <property type="evidence" value="ECO:0007669"/>
    <property type="project" value="UniProtKB-SubCell"/>
</dbReference>
<dbReference type="PANTHER" id="PTHR33203">
    <property type="entry name" value="OLEOSIN"/>
    <property type="match status" value="1"/>
</dbReference>
<dbReference type="OrthoDB" id="1112648at2759"/>
<dbReference type="GO" id="GO:0048608">
    <property type="term" value="P:reproductive structure development"/>
    <property type="evidence" value="ECO:0007669"/>
    <property type="project" value="UniProtKB-ARBA"/>
</dbReference>
<evidence type="ECO:0000256" key="5">
    <source>
        <dbReference type="ARBA" id="ARBA00023136"/>
    </source>
</evidence>